<accession>A0A5J4YNR1</accession>
<comment type="function">
    <text evidence="7">Catalyzes cyclization of the linear tetrapyrrole, hydroxymethylbilane, to the macrocyclic uroporphyrinogen III.</text>
</comment>
<gene>
    <name evidence="11" type="ORF">FVE85_3752</name>
    <name evidence="10" type="ORF">FVE85_8944</name>
</gene>
<dbReference type="EC" id="4.2.1.75" evidence="3 7"/>
<reference evidence="12" key="1">
    <citation type="journal article" date="2019" name="Nat. Commun.">
        <title>Expansion of phycobilisome linker gene families in mesophilic red algae.</title>
        <authorList>
            <person name="Lee J."/>
            <person name="Kim D."/>
            <person name="Bhattacharya D."/>
            <person name="Yoon H.S."/>
        </authorList>
    </citation>
    <scope>NUCLEOTIDE SEQUENCE [LARGE SCALE GENOMIC DNA]</scope>
    <source>
        <strain evidence="12">CCMP 1328</strain>
    </source>
</reference>
<evidence type="ECO:0000256" key="6">
    <source>
        <dbReference type="ARBA" id="ARBA00048617"/>
    </source>
</evidence>
<organism evidence="11 12">
    <name type="scientific">Porphyridium purpureum</name>
    <name type="common">Red alga</name>
    <name type="synonym">Porphyridium cruentum</name>
    <dbReference type="NCBI Taxonomy" id="35688"/>
    <lineage>
        <taxon>Eukaryota</taxon>
        <taxon>Rhodophyta</taxon>
        <taxon>Bangiophyceae</taxon>
        <taxon>Porphyridiales</taxon>
        <taxon>Porphyridiaceae</taxon>
        <taxon>Porphyridium</taxon>
    </lineage>
</organism>
<dbReference type="EMBL" id="VRMN01000010">
    <property type="protein sequence ID" value="KAA8492314.1"/>
    <property type="molecule type" value="Genomic_DNA"/>
</dbReference>
<protein>
    <recommendedName>
        <fullName evidence="3 7">Uroporphyrinogen-III synthase</fullName>
        <ecNumber evidence="3 7">4.2.1.75</ecNumber>
    </recommendedName>
</protein>
<keyword evidence="4 7" id="KW-0456">Lyase</keyword>
<proteinExistence type="inferred from homology"/>
<comment type="catalytic activity">
    <reaction evidence="6 7">
        <text>hydroxymethylbilane = uroporphyrinogen III + H2O</text>
        <dbReference type="Rhea" id="RHEA:18965"/>
        <dbReference type="ChEBI" id="CHEBI:15377"/>
        <dbReference type="ChEBI" id="CHEBI:57308"/>
        <dbReference type="ChEBI" id="CHEBI:57845"/>
        <dbReference type="EC" id="4.2.1.75"/>
    </reaction>
</comment>
<dbReference type="OMA" id="CHESAHA"/>
<dbReference type="InterPro" id="IPR039793">
    <property type="entry name" value="UROS/Hem4"/>
</dbReference>
<evidence type="ECO:0000256" key="4">
    <source>
        <dbReference type="ARBA" id="ARBA00023239"/>
    </source>
</evidence>
<keyword evidence="5 7" id="KW-0627">Porphyrin biosynthesis</keyword>
<dbReference type="InterPro" id="IPR036108">
    <property type="entry name" value="4pyrrol_syn_uPrphyn_synt_sf"/>
</dbReference>
<evidence type="ECO:0000256" key="8">
    <source>
        <dbReference type="SAM" id="MobiDB-lite"/>
    </source>
</evidence>
<keyword evidence="12" id="KW-1185">Reference proteome</keyword>
<dbReference type="Pfam" id="PF02602">
    <property type="entry name" value="HEM4"/>
    <property type="match status" value="1"/>
</dbReference>
<dbReference type="PANTHER" id="PTHR38042:SF1">
    <property type="entry name" value="UROPORPHYRINOGEN-III SYNTHASE, CHLOROPLASTIC"/>
    <property type="match status" value="1"/>
</dbReference>
<name>A0A5J4YNR1_PORPP</name>
<comment type="pathway">
    <text evidence="1 7">Porphyrin-containing compound metabolism; protoporphyrin-IX biosynthesis; coproporphyrinogen-III from 5-aminolevulinate: step 3/4.</text>
</comment>
<evidence type="ECO:0000256" key="7">
    <source>
        <dbReference type="RuleBase" id="RU366031"/>
    </source>
</evidence>
<dbReference type="UniPathway" id="UPA00251">
    <property type="reaction ID" value="UER00320"/>
</dbReference>
<reference evidence="11" key="2">
    <citation type="submission" date="2019-09" db="EMBL/GenBank/DDBJ databases">
        <title>Expansion of phycobilisome linker gene families in mesophilic red algae.</title>
        <authorList>
            <person name="Lee J."/>
        </authorList>
    </citation>
    <scope>NUCLEOTIDE SEQUENCE [LARGE SCALE GENOMIC DNA]</scope>
    <source>
        <strain evidence="11">CCMP 1328</strain>
        <tissue evidence="11">Unicellular</tissue>
    </source>
</reference>
<evidence type="ECO:0000313" key="11">
    <source>
        <dbReference type="EMBL" id="KAA8492314.1"/>
    </source>
</evidence>
<evidence type="ECO:0000256" key="5">
    <source>
        <dbReference type="ARBA" id="ARBA00023244"/>
    </source>
</evidence>
<evidence type="ECO:0000256" key="1">
    <source>
        <dbReference type="ARBA" id="ARBA00004772"/>
    </source>
</evidence>
<dbReference type="OrthoDB" id="443551at2759"/>
<dbReference type="SUPFAM" id="SSF69618">
    <property type="entry name" value="HemD-like"/>
    <property type="match status" value="1"/>
</dbReference>
<dbReference type="GO" id="GO:0004852">
    <property type="term" value="F:uroporphyrinogen-III synthase activity"/>
    <property type="evidence" value="ECO:0007669"/>
    <property type="project" value="UniProtKB-UniRule"/>
</dbReference>
<dbReference type="CDD" id="cd06578">
    <property type="entry name" value="HemD"/>
    <property type="match status" value="1"/>
</dbReference>
<evidence type="ECO:0000313" key="10">
    <source>
        <dbReference type="EMBL" id="KAA8490334.1"/>
    </source>
</evidence>
<evidence type="ECO:0000259" key="9">
    <source>
        <dbReference type="Pfam" id="PF02602"/>
    </source>
</evidence>
<dbReference type="EMBL" id="VRMN01000033">
    <property type="protein sequence ID" value="KAA8490334.1"/>
    <property type="molecule type" value="Genomic_DNA"/>
</dbReference>
<evidence type="ECO:0000256" key="3">
    <source>
        <dbReference type="ARBA" id="ARBA00013109"/>
    </source>
</evidence>
<evidence type="ECO:0000313" key="12">
    <source>
        <dbReference type="Proteomes" id="UP000324585"/>
    </source>
</evidence>
<feature type="region of interest" description="Disordered" evidence="8">
    <location>
        <begin position="56"/>
        <end position="77"/>
    </location>
</feature>
<dbReference type="AlphaFoldDB" id="A0A5J4YNR1"/>
<dbReference type="Gene3D" id="3.40.50.10090">
    <property type="match status" value="2"/>
</dbReference>
<dbReference type="GO" id="GO:0006780">
    <property type="term" value="P:uroporphyrinogen III biosynthetic process"/>
    <property type="evidence" value="ECO:0007669"/>
    <property type="project" value="UniProtKB-UniRule"/>
</dbReference>
<dbReference type="InterPro" id="IPR003754">
    <property type="entry name" value="4pyrrol_synth_uPrphyn_synth"/>
</dbReference>
<dbReference type="Proteomes" id="UP000324585">
    <property type="component" value="Unassembled WGS sequence"/>
</dbReference>
<feature type="domain" description="Tetrapyrrole biosynthesis uroporphyrinogen III synthase" evidence="9">
    <location>
        <begin position="117"/>
        <end position="336"/>
    </location>
</feature>
<comment type="caution">
    <text evidence="11">The sequence shown here is derived from an EMBL/GenBank/DDBJ whole genome shotgun (WGS) entry which is preliminary data.</text>
</comment>
<dbReference type="GO" id="GO:0006782">
    <property type="term" value="P:protoporphyrinogen IX biosynthetic process"/>
    <property type="evidence" value="ECO:0007669"/>
    <property type="project" value="UniProtKB-UniRule"/>
</dbReference>
<evidence type="ECO:0000256" key="2">
    <source>
        <dbReference type="ARBA" id="ARBA00008133"/>
    </source>
</evidence>
<sequence>MGPDRLCDAMAFAGQLDSVKATLRSRPRKGAFCSTLAQLRRDNAVRARRTVAPGWLQRSAQEPGSSRLRMGASGSESIPQVGVAVTREAGKNDTMRELLVSKHRDNRTLDSAQPFHIQVHEIPCITHTQVPEGLQKLDDALRQDGGLGHEFEWVVITSPEAAHNFLFAVEAAAQSTESSNSDAYAALANVKVAAVGKATCDALEEGGVSVDFVPSVAYADALGTELPKSDLSLSSQTGCKVLYPASARAQRTLQTTLEQRGFQVTRLNIYDTVAAVFSERERHLAGHSVDIACFASPSAVSAWHKEMQGVLPACAVCIGKSSALRCVELGMAEHTVFFPQNPGVGSWAEMVFVAAASLLEMNSFTTFSGKPSEALEAGPQN</sequence>
<comment type="similarity">
    <text evidence="2 7">Belongs to the uroporphyrinogen-III synthase family.</text>
</comment>
<dbReference type="PANTHER" id="PTHR38042">
    <property type="entry name" value="UROPORPHYRINOGEN-III SYNTHASE, CHLOROPLASTIC"/>
    <property type="match status" value="1"/>
</dbReference>